<evidence type="ECO:0008006" key="3">
    <source>
        <dbReference type="Google" id="ProtNLM"/>
    </source>
</evidence>
<reference evidence="1 2" key="1">
    <citation type="submission" date="2016-10" db="EMBL/GenBank/DDBJ databases">
        <authorList>
            <person name="de Groot N.N."/>
        </authorList>
    </citation>
    <scope>NUCLEOTIDE SEQUENCE [LARGE SCALE GENOMIC DNA]</scope>
    <source>
        <strain evidence="1 2">CGMCC 1.7005</strain>
    </source>
</reference>
<keyword evidence="2" id="KW-1185">Reference proteome</keyword>
<organism evidence="1 2">
    <name type="scientific">Lishizhenia tianjinensis</name>
    <dbReference type="NCBI Taxonomy" id="477690"/>
    <lineage>
        <taxon>Bacteria</taxon>
        <taxon>Pseudomonadati</taxon>
        <taxon>Bacteroidota</taxon>
        <taxon>Flavobacteriia</taxon>
        <taxon>Flavobacteriales</taxon>
        <taxon>Crocinitomicaceae</taxon>
        <taxon>Lishizhenia</taxon>
    </lineage>
</organism>
<name>A0A1I6YR40_9FLAO</name>
<sequence length="214" mass="25702">MRDSHVSFKNWMEILYLTCDFKKSPSICEIHRQSSLKRYETVYYMVQKIRIEMGDIIGKEFFEYNDLMEFDLHSKSNPLSMCEVYYGKSEGEKFDRIKLEIDCYSWNLADSIVHSKKKDYKMLKILFSNYGRPMFNAEAEKRWIRAKVMKYNWCKNVVGNFTRIVKGTYHHISLLHIQKAMDEYNFKYNYRKEIKSKIEIFLTKMSLLNGQTSG</sequence>
<proteinExistence type="predicted"/>
<dbReference type="Proteomes" id="UP000236454">
    <property type="component" value="Unassembled WGS sequence"/>
</dbReference>
<gene>
    <name evidence="1" type="ORF">SAMN05216474_1104</name>
</gene>
<dbReference type="AlphaFoldDB" id="A0A1I6YR40"/>
<dbReference type="EMBL" id="FPAS01000001">
    <property type="protein sequence ID" value="SFT52903.1"/>
    <property type="molecule type" value="Genomic_DNA"/>
</dbReference>
<evidence type="ECO:0000313" key="2">
    <source>
        <dbReference type="Proteomes" id="UP000236454"/>
    </source>
</evidence>
<accession>A0A1I6YR40</accession>
<evidence type="ECO:0000313" key="1">
    <source>
        <dbReference type="EMBL" id="SFT52903.1"/>
    </source>
</evidence>
<protein>
    <recommendedName>
        <fullName evidence="3">Transposase</fullName>
    </recommendedName>
</protein>